<comment type="similarity">
    <text evidence="1">Belongs to the CapA family.</text>
</comment>
<dbReference type="PANTHER" id="PTHR33393:SF11">
    <property type="entry name" value="POLYGLUTAMINE SYNTHESIS ACCESSORY PROTEIN RV0574C-RELATED"/>
    <property type="match status" value="1"/>
</dbReference>
<dbReference type="EMBL" id="BGZO01000024">
    <property type="protein sequence ID" value="GBR76331.1"/>
    <property type="molecule type" value="Genomic_DNA"/>
</dbReference>
<evidence type="ECO:0000259" key="2">
    <source>
        <dbReference type="SMART" id="SM00854"/>
    </source>
</evidence>
<gene>
    <name evidence="3" type="ORF">NO2_0897</name>
</gene>
<dbReference type="CDD" id="cd07381">
    <property type="entry name" value="MPP_CapA"/>
    <property type="match status" value="1"/>
</dbReference>
<dbReference type="AlphaFoldDB" id="A0A388THD1"/>
<name>A0A388THD1_9BACT</name>
<proteinExistence type="inferred from homology"/>
<comment type="caution">
    <text evidence="3">The sequence shown here is derived from an EMBL/GenBank/DDBJ whole genome shotgun (WGS) entry which is preliminary data.</text>
</comment>
<keyword evidence="4" id="KW-1185">Reference proteome</keyword>
<dbReference type="InterPro" id="IPR052169">
    <property type="entry name" value="CW_Biosynth-Accessory"/>
</dbReference>
<dbReference type="Gene3D" id="3.60.21.10">
    <property type="match status" value="1"/>
</dbReference>
<dbReference type="InterPro" id="IPR019079">
    <property type="entry name" value="Capsule_synth_CapA"/>
</dbReference>
<feature type="domain" description="Capsule synthesis protein CapA" evidence="2">
    <location>
        <begin position="150"/>
        <end position="392"/>
    </location>
</feature>
<evidence type="ECO:0000313" key="4">
    <source>
        <dbReference type="Proteomes" id="UP000275925"/>
    </source>
</evidence>
<evidence type="ECO:0000313" key="3">
    <source>
        <dbReference type="EMBL" id="GBR76331.1"/>
    </source>
</evidence>
<protein>
    <submittedName>
        <fullName evidence="3">Enzyme of poly-gamma-glutamate biosynthesis</fullName>
    </submittedName>
</protein>
<evidence type="ECO:0000256" key="1">
    <source>
        <dbReference type="ARBA" id="ARBA00005662"/>
    </source>
</evidence>
<dbReference type="PANTHER" id="PTHR33393">
    <property type="entry name" value="POLYGLUTAMINE SYNTHESIS ACCESSORY PROTEIN RV0574C-RELATED"/>
    <property type="match status" value="1"/>
</dbReference>
<dbReference type="Proteomes" id="UP000275925">
    <property type="component" value="Unassembled WGS sequence"/>
</dbReference>
<dbReference type="SUPFAM" id="SSF56300">
    <property type="entry name" value="Metallo-dependent phosphatases"/>
    <property type="match status" value="1"/>
</dbReference>
<dbReference type="InterPro" id="IPR029052">
    <property type="entry name" value="Metallo-depent_PP-like"/>
</dbReference>
<sequence>MKIKRRYVSLIILAALAYLFFLKIAYSGVPFLYVASPHSLWYDLDAAELQKITSGTVSLIVLKDWREKLRRAGLSAADLIIADDLRELKLFLRDKPDAVALVPWYCADPSLRTLRLDGVYFWAEPHEYTLRLPQFRWNGMPQFDPRQIRNITIGGTVVLSRGVGNVIDRADDVHYPWQDVAMVFQEADLAIVNLKSPLVYDYVRPSSRLQLYGQARYARGLASAGIGLVSLAGNHIGDAGTAGIADTMAILDKMQIRYTGVGRELADAYEPQIIDLGGLRVAFLAVNAVGPNRYRDTDLRGQEIIYHVASFQAEPLLEALAKTAEADLRIALCNWGEEYTAEPNKMQKDWAAWLTARGVQIVAGDQAHWVQKADFREGAVISYGLGNLIFDQTWADDTREGVIERYFVYGQRLMTVDILPVFLNNQWYTEISTERARIQKILSRMF</sequence>
<dbReference type="SMART" id="SM00854">
    <property type="entry name" value="PGA_cap"/>
    <property type="match status" value="1"/>
</dbReference>
<reference evidence="3 4" key="1">
    <citation type="journal article" date="2019" name="ISME J.">
        <title>Genome analyses of uncultured TG2/ZB3 bacteria in 'Margulisbacteria' specifically attached to ectosymbiotic spirochetes of protists in the termite gut.</title>
        <authorList>
            <person name="Utami Y.D."/>
            <person name="Kuwahara H."/>
            <person name="Igai K."/>
            <person name="Murakami T."/>
            <person name="Sugaya K."/>
            <person name="Morikawa T."/>
            <person name="Nagura Y."/>
            <person name="Yuki M."/>
            <person name="Deevong P."/>
            <person name="Inoue T."/>
            <person name="Kihara K."/>
            <person name="Lo N."/>
            <person name="Yamada A."/>
            <person name="Ohkuma M."/>
            <person name="Hongoh Y."/>
        </authorList>
    </citation>
    <scope>NUCLEOTIDE SEQUENCE [LARGE SCALE GENOMIC DNA]</scope>
    <source>
        <strain evidence="3">NkOx7-02</strain>
    </source>
</reference>
<dbReference type="Pfam" id="PF09587">
    <property type="entry name" value="PGA_cap"/>
    <property type="match status" value="1"/>
</dbReference>
<accession>A0A388THD1</accession>
<organism evidence="3 4">
    <name type="scientific">Candidatus Termititenax persephonae</name>
    <dbReference type="NCBI Taxonomy" id="2218525"/>
    <lineage>
        <taxon>Bacteria</taxon>
        <taxon>Bacillati</taxon>
        <taxon>Candidatus Margulisiibacteriota</taxon>
        <taxon>Candidatus Termititenacia</taxon>
        <taxon>Candidatus Termititenacales</taxon>
        <taxon>Candidatus Termititenacaceae</taxon>
        <taxon>Candidatus Termititenax</taxon>
    </lineage>
</organism>